<evidence type="ECO:0000256" key="5">
    <source>
        <dbReference type="ARBA" id="ARBA00022741"/>
    </source>
</evidence>
<evidence type="ECO:0000256" key="4">
    <source>
        <dbReference type="ARBA" id="ARBA00022598"/>
    </source>
</evidence>
<keyword evidence="12" id="KW-0464">Manganese</keyword>
<keyword evidence="12" id="KW-0479">Metal-binding</keyword>
<dbReference type="PANTHER" id="PTHR23132:SF23">
    <property type="entry name" value="D-ALANINE--D-ALANINE LIGASE B"/>
    <property type="match status" value="1"/>
</dbReference>
<evidence type="ECO:0000256" key="11">
    <source>
        <dbReference type="PIRSR" id="PIRSR039102-1"/>
    </source>
</evidence>
<evidence type="ECO:0000256" key="6">
    <source>
        <dbReference type="ARBA" id="ARBA00022840"/>
    </source>
</evidence>
<gene>
    <name evidence="10" type="primary">ddl</name>
    <name evidence="15" type="ORF">HOP12_06450</name>
</gene>
<keyword evidence="5 13" id="KW-0547">Nucleotide-binding</keyword>
<dbReference type="GO" id="GO:0009252">
    <property type="term" value="P:peptidoglycan biosynthetic process"/>
    <property type="evidence" value="ECO:0007669"/>
    <property type="project" value="UniProtKB-UniRule"/>
</dbReference>
<sequence>MKVAILMGGRSSEREISLRSGRGIAQALRNLGHEALSIDAADGRLLPAGNEELGAPALESLAPADETVLARPETLATAEVVFLALHGAAGENGTIQALLDLAGRPYTGSGMLASALAMNKAMSKRLFEREGVPTPAWQLLAPSAGPADVDVEVLGGFPIIVKPNEEGSSFGLTVVRSVTTLPGALREAGALGEILIEKFIEGRELTVAVLGDESLPIVEIRPKSGLYDYQSKYAAGASEYFCPAVLPDDVARRVAELGVRAARILGCRGVSRADFRLSDDQVPYCLEVNTIPGMTPTSLVPMAAKAAGMSYEQLVARMLDLAVAQRRPPGVPTRA</sequence>
<dbReference type="Pfam" id="PF01820">
    <property type="entry name" value="Dala_Dala_lig_N"/>
    <property type="match status" value="1"/>
</dbReference>
<dbReference type="UniPathway" id="UPA00219"/>
<dbReference type="EC" id="6.3.2.4" evidence="10"/>
<keyword evidence="3 10" id="KW-0963">Cytoplasm</keyword>
<keyword evidence="6 13" id="KW-0067">ATP-binding</keyword>
<dbReference type="Gene3D" id="3.30.470.20">
    <property type="entry name" value="ATP-grasp fold, B domain"/>
    <property type="match status" value="1"/>
</dbReference>
<comment type="function">
    <text evidence="10">Cell wall formation.</text>
</comment>
<dbReference type="PROSITE" id="PS00843">
    <property type="entry name" value="DALA_DALA_LIGASE_1"/>
    <property type="match status" value="1"/>
</dbReference>
<keyword evidence="7 10" id="KW-0133">Cell shape</keyword>
<evidence type="ECO:0000256" key="10">
    <source>
        <dbReference type="HAMAP-Rule" id="MF_00047"/>
    </source>
</evidence>
<dbReference type="GO" id="GO:0008360">
    <property type="term" value="P:regulation of cell shape"/>
    <property type="evidence" value="ECO:0007669"/>
    <property type="project" value="UniProtKB-KW"/>
</dbReference>
<dbReference type="GO" id="GO:0005737">
    <property type="term" value="C:cytoplasm"/>
    <property type="evidence" value="ECO:0007669"/>
    <property type="project" value="UniProtKB-SubCell"/>
</dbReference>
<dbReference type="Pfam" id="PF07478">
    <property type="entry name" value="Dala_Dala_lig_C"/>
    <property type="match status" value="1"/>
</dbReference>
<dbReference type="InterPro" id="IPR011127">
    <property type="entry name" value="Dala_Dala_lig_N"/>
</dbReference>
<dbReference type="NCBIfam" id="NF002378">
    <property type="entry name" value="PRK01372.1"/>
    <property type="match status" value="1"/>
</dbReference>
<evidence type="ECO:0000256" key="1">
    <source>
        <dbReference type="ARBA" id="ARBA00004496"/>
    </source>
</evidence>
<comment type="caution">
    <text evidence="15">The sequence shown here is derived from an EMBL/GenBank/DDBJ whole genome shotgun (WGS) entry which is preliminary data.</text>
</comment>
<comment type="similarity">
    <text evidence="2 10">Belongs to the D-alanine--D-alanine ligase family.</text>
</comment>
<evidence type="ECO:0000313" key="15">
    <source>
        <dbReference type="EMBL" id="NOT33797.1"/>
    </source>
</evidence>
<comment type="cofactor">
    <cofactor evidence="12">
        <name>Mg(2+)</name>
        <dbReference type="ChEBI" id="CHEBI:18420"/>
    </cofactor>
    <cofactor evidence="12">
        <name>Mn(2+)</name>
        <dbReference type="ChEBI" id="CHEBI:29035"/>
    </cofactor>
    <text evidence="12">Binds 2 magnesium or manganese ions per subunit.</text>
</comment>
<keyword evidence="12" id="KW-0460">Magnesium</keyword>
<comment type="catalytic activity">
    <reaction evidence="10">
        <text>2 D-alanine + ATP = D-alanyl-D-alanine + ADP + phosphate + H(+)</text>
        <dbReference type="Rhea" id="RHEA:11224"/>
        <dbReference type="ChEBI" id="CHEBI:15378"/>
        <dbReference type="ChEBI" id="CHEBI:30616"/>
        <dbReference type="ChEBI" id="CHEBI:43474"/>
        <dbReference type="ChEBI" id="CHEBI:57416"/>
        <dbReference type="ChEBI" id="CHEBI:57822"/>
        <dbReference type="ChEBI" id="CHEBI:456216"/>
        <dbReference type="EC" id="6.3.2.4"/>
    </reaction>
</comment>
<feature type="binding site" evidence="12">
    <location>
        <position position="287"/>
    </location>
    <ligand>
        <name>Mg(2+)</name>
        <dbReference type="ChEBI" id="CHEBI:18420"/>
        <label>1</label>
    </ligand>
</feature>
<dbReference type="InterPro" id="IPR013815">
    <property type="entry name" value="ATP_grasp_subdomain_1"/>
</dbReference>
<feature type="active site" evidence="11">
    <location>
        <position position="13"/>
    </location>
</feature>
<feature type="active site" evidence="11">
    <location>
        <position position="298"/>
    </location>
</feature>
<feature type="active site" evidence="11">
    <location>
        <position position="168"/>
    </location>
</feature>
<dbReference type="InterPro" id="IPR016185">
    <property type="entry name" value="PreATP-grasp_dom_sf"/>
</dbReference>
<dbReference type="PIRSF" id="PIRSF039102">
    <property type="entry name" value="Ddl/VanB"/>
    <property type="match status" value="1"/>
</dbReference>
<evidence type="ECO:0000259" key="14">
    <source>
        <dbReference type="PROSITE" id="PS50975"/>
    </source>
</evidence>
<dbReference type="AlphaFoldDB" id="A0A849SLT6"/>
<evidence type="ECO:0000256" key="13">
    <source>
        <dbReference type="PROSITE-ProRule" id="PRU00409"/>
    </source>
</evidence>
<dbReference type="InterPro" id="IPR011095">
    <property type="entry name" value="Dala_Dala_lig_C"/>
</dbReference>
<dbReference type="HAMAP" id="MF_00047">
    <property type="entry name" value="Dala_Dala_lig"/>
    <property type="match status" value="1"/>
</dbReference>
<dbReference type="PANTHER" id="PTHR23132">
    <property type="entry name" value="D-ALANINE--D-ALANINE LIGASE"/>
    <property type="match status" value="1"/>
</dbReference>
<evidence type="ECO:0000256" key="3">
    <source>
        <dbReference type="ARBA" id="ARBA00022490"/>
    </source>
</evidence>
<proteinExistence type="inferred from homology"/>
<evidence type="ECO:0000256" key="9">
    <source>
        <dbReference type="ARBA" id="ARBA00023316"/>
    </source>
</evidence>
<feature type="binding site" evidence="12">
    <location>
        <position position="287"/>
    </location>
    <ligand>
        <name>Mg(2+)</name>
        <dbReference type="ChEBI" id="CHEBI:18420"/>
        <label>2</label>
    </ligand>
</feature>
<name>A0A849SLT6_UNCEI</name>
<dbReference type="Proteomes" id="UP000580839">
    <property type="component" value="Unassembled WGS sequence"/>
</dbReference>
<feature type="binding site" evidence="12">
    <location>
        <position position="289"/>
    </location>
    <ligand>
        <name>Mg(2+)</name>
        <dbReference type="ChEBI" id="CHEBI:18420"/>
        <label>2</label>
    </ligand>
</feature>
<dbReference type="PROSITE" id="PS00844">
    <property type="entry name" value="DALA_DALA_LIGASE_2"/>
    <property type="match status" value="1"/>
</dbReference>
<evidence type="ECO:0000256" key="7">
    <source>
        <dbReference type="ARBA" id="ARBA00022960"/>
    </source>
</evidence>
<dbReference type="Gene3D" id="3.30.1490.20">
    <property type="entry name" value="ATP-grasp fold, A domain"/>
    <property type="match status" value="1"/>
</dbReference>
<dbReference type="GO" id="GO:0008716">
    <property type="term" value="F:D-alanine-D-alanine ligase activity"/>
    <property type="evidence" value="ECO:0007669"/>
    <property type="project" value="UniProtKB-UniRule"/>
</dbReference>
<comment type="subcellular location">
    <subcellularLocation>
        <location evidence="1 10">Cytoplasm</location>
    </subcellularLocation>
</comment>
<feature type="binding site" evidence="12">
    <location>
        <position position="274"/>
    </location>
    <ligand>
        <name>Mg(2+)</name>
        <dbReference type="ChEBI" id="CHEBI:18420"/>
        <label>1</label>
    </ligand>
</feature>
<evidence type="ECO:0000313" key="16">
    <source>
        <dbReference type="Proteomes" id="UP000580839"/>
    </source>
</evidence>
<feature type="domain" description="ATP-grasp" evidence="14">
    <location>
        <begin position="124"/>
        <end position="320"/>
    </location>
</feature>
<evidence type="ECO:0000256" key="12">
    <source>
        <dbReference type="PIRSR" id="PIRSR039102-3"/>
    </source>
</evidence>
<dbReference type="InterPro" id="IPR005905">
    <property type="entry name" value="D_ala_D_ala"/>
</dbReference>
<dbReference type="InterPro" id="IPR011761">
    <property type="entry name" value="ATP-grasp"/>
</dbReference>
<dbReference type="SUPFAM" id="SSF56059">
    <property type="entry name" value="Glutathione synthetase ATP-binding domain-like"/>
    <property type="match status" value="1"/>
</dbReference>
<dbReference type="EMBL" id="JABFRW010000074">
    <property type="protein sequence ID" value="NOT33797.1"/>
    <property type="molecule type" value="Genomic_DNA"/>
</dbReference>
<dbReference type="GO" id="GO:0071555">
    <property type="term" value="P:cell wall organization"/>
    <property type="evidence" value="ECO:0007669"/>
    <property type="project" value="UniProtKB-KW"/>
</dbReference>
<evidence type="ECO:0000256" key="8">
    <source>
        <dbReference type="ARBA" id="ARBA00022984"/>
    </source>
</evidence>
<evidence type="ECO:0000256" key="2">
    <source>
        <dbReference type="ARBA" id="ARBA00010871"/>
    </source>
</evidence>
<dbReference type="GO" id="GO:0046872">
    <property type="term" value="F:metal ion binding"/>
    <property type="evidence" value="ECO:0007669"/>
    <property type="project" value="UniProtKB-KW"/>
</dbReference>
<dbReference type="NCBIfam" id="TIGR01205">
    <property type="entry name" value="D_ala_D_alaTIGR"/>
    <property type="match status" value="1"/>
</dbReference>
<dbReference type="PROSITE" id="PS50975">
    <property type="entry name" value="ATP_GRASP"/>
    <property type="match status" value="1"/>
</dbReference>
<dbReference type="GO" id="GO:0005524">
    <property type="term" value="F:ATP binding"/>
    <property type="evidence" value="ECO:0007669"/>
    <property type="project" value="UniProtKB-UniRule"/>
</dbReference>
<dbReference type="Gene3D" id="3.40.50.20">
    <property type="match status" value="1"/>
</dbReference>
<protein>
    <recommendedName>
        <fullName evidence="10">D-alanine--D-alanine ligase</fullName>
        <ecNumber evidence="10">6.3.2.4</ecNumber>
    </recommendedName>
    <alternativeName>
        <fullName evidence="10">D-Ala-D-Ala ligase</fullName>
    </alternativeName>
    <alternativeName>
        <fullName evidence="10">D-alanylalanine synthetase</fullName>
    </alternativeName>
</protein>
<accession>A0A849SLT6</accession>
<keyword evidence="9 10" id="KW-0961">Cell wall biogenesis/degradation</keyword>
<reference evidence="15 16" key="1">
    <citation type="submission" date="2020-04" db="EMBL/GenBank/DDBJ databases">
        <title>Metagenomic profiling of ammonia- and methane-oxidizing microorganisms in a Dutch drinking water treatment plant.</title>
        <authorList>
            <person name="Poghosyan L."/>
            <person name="Leucker S."/>
        </authorList>
    </citation>
    <scope>NUCLEOTIDE SEQUENCE [LARGE SCALE GENOMIC DNA]</scope>
    <source>
        <strain evidence="15">S-RSF-IL-03</strain>
    </source>
</reference>
<keyword evidence="4 10" id="KW-0436">Ligase</keyword>
<comment type="pathway">
    <text evidence="10">Cell wall biogenesis; peptidoglycan biosynthesis.</text>
</comment>
<keyword evidence="8 10" id="KW-0573">Peptidoglycan synthesis</keyword>
<dbReference type="SUPFAM" id="SSF52440">
    <property type="entry name" value="PreATP-grasp domain"/>
    <property type="match status" value="1"/>
</dbReference>
<dbReference type="InterPro" id="IPR000291">
    <property type="entry name" value="D-Ala_lig_Van_CS"/>
</dbReference>
<organism evidence="15 16">
    <name type="scientific">Eiseniibacteriota bacterium</name>
    <dbReference type="NCBI Taxonomy" id="2212470"/>
    <lineage>
        <taxon>Bacteria</taxon>
        <taxon>Candidatus Eiseniibacteriota</taxon>
    </lineage>
</organism>